<feature type="region of interest" description="Disordered" evidence="1">
    <location>
        <begin position="1"/>
        <end position="29"/>
    </location>
</feature>
<feature type="region of interest" description="Disordered" evidence="1">
    <location>
        <begin position="86"/>
        <end position="134"/>
    </location>
</feature>
<gene>
    <name evidence="2" type="ORF">E2562_037989</name>
</gene>
<keyword evidence="3" id="KW-1185">Reference proteome</keyword>
<comment type="caution">
    <text evidence="2">The sequence shown here is derived from an EMBL/GenBank/DDBJ whole genome shotgun (WGS) entry which is preliminary data.</text>
</comment>
<evidence type="ECO:0000313" key="3">
    <source>
        <dbReference type="Proteomes" id="UP000479710"/>
    </source>
</evidence>
<dbReference type="AlphaFoldDB" id="A0A6G1FGT1"/>
<evidence type="ECO:0000313" key="2">
    <source>
        <dbReference type="EMBL" id="KAF0936005.1"/>
    </source>
</evidence>
<dbReference type="Proteomes" id="UP000479710">
    <property type="component" value="Unassembled WGS sequence"/>
</dbReference>
<feature type="compositionally biased region" description="Basic and acidic residues" evidence="1">
    <location>
        <begin position="1"/>
        <end position="19"/>
    </location>
</feature>
<protein>
    <recommendedName>
        <fullName evidence="4">DUF834 domain-containing protein</fullName>
    </recommendedName>
</protein>
<dbReference type="EMBL" id="SPHZ02000001">
    <property type="protein sequence ID" value="KAF0936005.1"/>
    <property type="molecule type" value="Genomic_DNA"/>
</dbReference>
<proteinExistence type="predicted"/>
<accession>A0A6G1FGT1</accession>
<sequence length="171" mass="18134">MGFVGRRADGAHVRYHSGDMSRGGSPVPEVGVEEGVVVRGGGRGPKADVRIERRSQVPLRHRRHHVATKEHGIRGAVGFGVQVGVGGGNGSVSEEGGHGESRDETDRADTVAWGKHRMGGSRSCDVQSVRKTGRPEEEAVVVVGTRAPPSSALAVLGRRRVLRLNPTLMRG</sequence>
<organism evidence="2 3">
    <name type="scientific">Oryza meyeriana var. granulata</name>
    <dbReference type="NCBI Taxonomy" id="110450"/>
    <lineage>
        <taxon>Eukaryota</taxon>
        <taxon>Viridiplantae</taxon>
        <taxon>Streptophyta</taxon>
        <taxon>Embryophyta</taxon>
        <taxon>Tracheophyta</taxon>
        <taxon>Spermatophyta</taxon>
        <taxon>Magnoliopsida</taxon>
        <taxon>Liliopsida</taxon>
        <taxon>Poales</taxon>
        <taxon>Poaceae</taxon>
        <taxon>BOP clade</taxon>
        <taxon>Oryzoideae</taxon>
        <taxon>Oryzeae</taxon>
        <taxon>Oryzinae</taxon>
        <taxon>Oryza</taxon>
        <taxon>Oryza meyeriana</taxon>
    </lineage>
</organism>
<evidence type="ECO:0000256" key="1">
    <source>
        <dbReference type="SAM" id="MobiDB-lite"/>
    </source>
</evidence>
<name>A0A6G1FGT1_9ORYZ</name>
<evidence type="ECO:0008006" key="4">
    <source>
        <dbReference type="Google" id="ProtNLM"/>
    </source>
</evidence>
<reference evidence="2 3" key="1">
    <citation type="submission" date="2019-11" db="EMBL/GenBank/DDBJ databases">
        <title>Whole genome sequence of Oryza granulata.</title>
        <authorList>
            <person name="Li W."/>
        </authorList>
    </citation>
    <scope>NUCLEOTIDE SEQUENCE [LARGE SCALE GENOMIC DNA]</scope>
    <source>
        <strain evidence="3">cv. Menghai</strain>
        <tissue evidence="2">Leaf</tissue>
    </source>
</reference>
<feature type="compositionally biased region" description="Basic and acidic residues" evidence="1">
    <location>
        <begin position="95"/>
        <end position="109"/>
    </location>
</feature>